<comment type="subcellular location">
    <subcellularLocation>
        <location evidence="1">Cell outer membrane</location>
    </subcellularLocation>
</comment>
<feature type="chain" id="PRO_5016395460" evidence="5">
    <location>
        <begin position="19"/>
        <end position="313"/>
    </location>
</feature>
<evidence type="ECO:0000259" key="6">
    <source>
        <dbReference type="PROSITE" id="PS51123"/>
    </source>
</evidence>
<sequence>MIRAAVVTALLCAWPAFAAELDLPSASMTATDSTPAGTVRLPEAPWAPGAAVPATEGAIRRSVFVVPEAGFTTLQLIAPMRDALGQDGYTQVFSCADAQCGGFDFRFQLDLIGEPDMHVDLGDYRYILMRKPGGDPHSVAMVASSAGRTGFVHVTEVSDSELRDIAVDPMPPETEVELAESPNISDVPDILETMTSTGRAVLADLQFGTGAATLDDEAYASLTALADWLDANPSARIVLVGHTDAVGSLAANTSLSQRRAEAVADRLRQRYGTDATQVQAAGAGYLAPLSSNLTAEGRAANRRVEVVLLSLEQ</sequence>
<dbReference type="CDD" id="cd07185">
    <property type="entry name" value="OmpA_C-like"/>
    <property type="match status" value="1"/>
</dbReference>
<evidence type="ECO:0000313" key="7">
    <source>
        <dbReference type="EMBL" id="PWK56419.1"/>
    </source>
</evidence>
<dbReference type="PANTHER" id="PTHR30329:SF21">
    <property type="entry name" value="LIPOPROTEIN YIAD-RELATED"/>
    <property type="match status" value="1"/>
</dbReference>
<evidence type="ECO:0000256" key="4">
    <source>
        <dbReference type="PROSITE-ProRule" id="PRU00473"/>
    </source>
</evidence>
<gene>
    <name evidence="7" type="ORF">C8D95_10490</name>
</gene>
<dbReference type="Gene3D" id="3.30.1330.60">
    <property type="entry name" value="OmpA-like domain"/>
    <property type="match status" value="1"/>
</dbReference>
<feature type="domain" description="OmpA-like" evidence="6">
    <location>
        <begin position="194"/>
        <end position="312"/>
    </location>
</feature>
<keyword evidence="5" id="KW-0732">Signal</keyword>
<evidence type="ECO:0000313" key="8">
    <source>
        <dbReference type="Proteomes" id="UP000245390"/>
    </source>
</evidence>
<accession>A0A316G647</accession>
<reference evidence="7 8" key="1">
    <citation type="submission" date="2018-05" db="EMBL/GenBank/DDBJ databases">
        <title>Genomic Encyclopedia of Type Strains, Phase IV (KMG-IV): sequencing the most valuable type-strain genomes for metagenomic binning, comparative biology and taxonomic classification.</title>
        <authorList>
            <person name="Goeker M."/>
        </authorList>
    </citation>
    <scope>NUCLEOTIDE SEQUENCE [LARGE SCALE GENOMIC DNA]</scope>
    <source>
        <strain evidence="7 8">DSM 103371</strain>
    </source>
</reference>
<keyword evidence="3" id="KW-0998">Cell outer membrane</keyword>
<dbReference type="InterPro" id="IPR006664">
    <property type="entry name" value="OMP_bac"/>
</dbReference>
<evidence type="ECO:0000256" key="1">
    <source>
        <dbReference type="ARBA" id="ARBA00004442"/>
    </source>
</evidence>
<dbReference type="EMBL" id="QGGV01000004">
    <property type="protein sequence ID" value="PWK56419.1"/>
    <property type="molecule type" value="Genomic_DNA"/>
</dbReference>
<dbReference type="InterPro" id="IPR006665">
    <property type="entry name" value="OmpA-like"/>
</dbReference>
<evidence type="ECO:0000256" key="5">
    <source>
        <dbReference type="SAM" id="SignalP"/>
    </source>
</evidence>
<keyword evidence="8" id="KW-1185">Reference proteome</keyword>
<dbReference type="Pfam" id="PF00691">
    <property type="entry name" value="OmpA"/>
    <property type="match status" value="1"/>
</dbReference>
<proteinExistence type="predicted"/>
<protein>
    <submittedName>
        <fullName evidence="7">OOP family OmpA-OmpF porin</fullName>
    </submittedName>
</protein>
<dbReference type="GO" id="GO:0009279">
    <property type="term" value="C:cell outer membrane"/>
    <property type="evidence" value="ECO:0007669"/>
    <property type="project" value="UniProtKB-SubCell"/>
</dbReference>
<name>A0A316G647_9RHOB</name>
<keyword evidence="2 4" id="KW-0472">Membrane</keyword>
<dbReference type="PANTHER" id="PTHR30329">
    <property type="entry name" value="STATOR ELEMENT OF FLAGELLAR MOTOR COMPLEX"/>
    <property type="match status" value="1"/>
</dbReference>
<dbReference type="PRINTS" id="PR01021">
    <property type="entry name" value="OMPADOMAIN"/>
</dbReference>
<dbReference type="PROSITE" id="PS51123">
    <property type="entry name" value="OMPA_2"/>
    <property type="match status" value="1"/>
</dbReference>
<dbReference type="OrthoDB" id="9792021at2"/>
<dbReference type="SUPFAM" id="SSF103088">
    <property type="entry name" value="OmpA-like"/>
    <property type="match status" value="1"/>
</dbReference>
<dbReference type="InterPro" id="IPR050330">
    <property type="entry name" value="Bact_OuterMem_StrucFunc"/>
</dbReference>
<dbReference type="InterPro" id="IPR036737">
    <property type="entry name" value="OmpA-like_sf"/>
</dbReference>
<dbReference type="Proteomes" id="UP000245390">
    <property type="component" value="Unassembled WGS sequence"/>
</dbReference>
<evidence type="ECO:0000256" key="3">
    <source>
        <dbReference type="ARBA" id="ARBA00023237"/>
    </source>
</evidence>
<dbReference type="AlphaFoldDB" id="A0A316G647"/>
<feature type="signal peptide" evidence="5">
    <location>
        <begin position="1"/>
        <end position="18"/>
    </location>
</feature>
<organism evidence="7 8">
    <name type="scientific">Silicimonas algicola</name>
    <dbReference type="NCBI Taxonomy" id="1826607"/>
    <lineage>
        <taxon>Bacteria</taxon>
        <taxon>Pseudomonadati</taxon>
        <taxon>Pseudomonadota</taxon>
        <taxon>Alphaproteobacteria</taxon>
        <taxon>Rhodobacterales</taxon>
        <taxon>Paracoccaceae</taxon>
    </lineage>
</organism>
<evidence type="ECO:0000256" key="2">
    <source>
        <dbReference type="ARBA" id="ARBA00023136"/>
    </source>
</evidence>
<dbReference type="KEGG" id="salo:EF888_20740"/>
<dbReference type="RefSeq" id="WP_109759113.1">
    <property type="nucleotide sequence ID" value="NZ_CP034588.1"/>
</dbReference>
<comment type="caution">
    <text evidence="7">The sequence shown here is derived from an EMBL/GenBank/DDBJ whole genome shotgun (WGS) entry which is preliminary data.</text>
</comment>